<proteinExistence type="predicted"/>
<reference evidence="1 2" key="1">
    <citation type="submission" date="2022-12" db="EMBL/GenBank/DDBJ databases">
        <title>Chromosome-level genome of Tegillarca granosa.</title>
        <authorList>
            <person name="Kim J."/>
        </authorList>
    </citation>
    <scope>NUCLEOTIDE SEQUENCE [LARGE SCALE GENOMIC DNA]</scope>
    <source>
        <strain evidence="1">Teg-2019</strain>
        <tissue evidence="1">Adductor muscle</tissue>
    </source>
</reference>
<keyword evidence="2" id="KW-1185">Reference proteome</keyword>
<dbReference type="Proteomes" id="UP001217089">
    <property type="component" value="Unassembled WGS sequence"/>
</dbReference>
<protein>
    <submittedName>
        <fullName evidence="1">Uncharacterized protein</fullName>
    </submittedName>
</protein>
<sequence length="61" mass="6764">MQEKLAKVAWYEVVPPKRIIIRQGQAVVTLLLRDPKTGASFVKTATIMRKGMSFGVTTNTS</sequence>
<evidence type="ECO:0000313" key="1">
    <source>
        <dbReference type="EMBL" id="KAJ8297901.1"/>
    </source>
</evidence>
<gene>
    <name evidence="1" type="ORF">KUTeg_024432</name>
</gene>
<name>A0ABQ9E0D9_TEGGR</name>
<organism evidence="1 2">
    <name type="scientific">Tegillarca granosa</name>
    <name type="common">Malaysian cockle</name>
    <name type="synonym">Anadara granosa</name>
    <dbReference type="NCBI Taxonomy" id="220873"/>
    <lineage>
        <taxon>Eukaryota</taxon>
        <taxon>Metazoa</taxon>
        <taxon>Spiralia</taxon>
        <taxon>Lophotrochozoa</taxon>
        <taxon>Mollusca</taxon>
        <taxon>Bivalvia</taxon>
        <taxon>Autobranchia</taxon>
        <taxon>Pteriomorphia</taxon>
        <taxon>Arcoida</taxon>
        <taxon>Arcoidea</taxon>
        <taxon>Arcidae</taxon>
        <taxon>Tegillarca</taxon>
    </lineage>
</organism>
<dbReference type="EMBL" id="JARBDR010000923">
    <property type="protein sequence ID" value="KAJ8297901.1"/>
    <property type="molecule type" value="Genomic_DNA"/>
</dbReference>
<evidence type="ECO:0000313" key="2">
    <source>
        <dbReference type="Proteomes" id="UP001217089"/>
    </source>
</evidence>
<accession>A0ABQ9E0D9</accession>
<comment type="caution">
    <text evidence="1">The sequence shown here is derived from an EMBL/GenBank/DDBJ whole genome shotgun (WGS) entry which is preliminary data.</text>
</comment>